<protein>
    <submittedName>
        <fullName evidence="2">Uncharacterized protein</fullName>
    </submittedName>
</protein>
<sequence>MPGVAALAIAAGSSGGDPRRPALPRLRSPVRRYSRARRLPWESLKKRLLPTGAHPKRGQHRAVEVAAPWRRSHAQASQAGV</sequence>
<feature type="compositionally biased region" description="Low complexity" evidence="1">
    <location>
        <begin position="1"/>
        <end position="12"/>
    </location>
</feature>
<reference evidence="2 3" key="1">
    <citation type="submission" date="2018-06" db="EMBL/GenBank/DDBJ databases">
        <title>NTM in soil in Japan.</title>
        <authorList>
            <person name="Ohya K."/>
        </authorList>
    </citation>
    <scope>NUCLEOTIDE SEQUENCE [LARGE SCALE GENOMIC DNA]</scope>
    <source>
        <strain evidence="2 3">GF28</strain>
    </source>
</reference>
<feature type="region of interest" description="Disordered" evidence="1">
    <location>
        <begin position="50"/>
        <end position="81"/>
    </location>
</feature>
<gene>
    <name evidence="2" type="ORF">DQP57_16585</name>
</gene>
<comment type="caution">
    <text evidence="2">The sequence shown here is derived from an EMBL/GenBank/DDBJ whole genome shotgun (WGS) entry which is preliminary data.</text>
</comment>
<evidence type="ECO:0000313" key="2">
    <source>
        <dbReference type="EMBL" id="RAV08513.1"/>
    </source>
</evidence>
<organism evidence="2 3">
    <name type="scientific">Mycobacterium colombiense</name>
    <dbReference type="NCBI Taxonomy" id="339268"/>
    <lineage>
        <taxon>Bacteria</taxon>
        <taxon>Bacillati</taxon>
        <taxon>Actinomycetota</taxon>
        <taxon>Actinomycetes</taxon>
        <taxon>Mycobacteriales</taxon>
        <taxon>Mycobacteriaceae</taxon>
        <taxon>Mycobacterium</taxon>
        <taxon>Mycobacterium avium complex (MAC)</taxon>
    </lineage>
</organism>
<accession>A0A329LP95</accession>
<evidence type="ECO:0000256" key="1">
    <source>
        <dbReference type="SAM" id="MobiDB-lite"/>
    </source>
</evidence>
<name>A0A329LP95_9MYCO</name>
<dbReference type="AlphaFoldDB" id="A0A329LP95"/>
<proteinExistence type="predicted"/>
<evidence type="ECO:0000313" key="3">
    <source>
        <dbReference type="Proteomes" id="UP000250915"/>
    </source>
</evidence>
<dbReference type="Proteomes" id="UP000250915">
    <property type="component" value="Unassembled WGS sequence"/>
</dbReference>
<feature type="region of interest" description="Disordered" evidence="1">
    <location>
        <begin position="1"/>
        <end position="26"/>
    </location>
</feature>
<dbReference type="EMBL" id="QMEV01000037">
    <property type="protein sequence ID" value="RAV08513.1"/>
    <property type="molecule type" value="Genomic_DNA"/>
</dbReference>